<dbReference type="Pfam" id="PF00067">
    <property type="entry name" value="p450"/>
    <property type="match status" value="1"/>
</dbReference>
<feature type="transmembrane region" description="Helical" evidence="2">
    <location>
        <begin position="109"/>
        <end position="132"/>
    </location>
</feature>
<dbReference type="OrthoDB" id="3945418at2759"/>
<dbReference type="AlphaFoldDB" id="A0A8J5XFX7"/>
<dbReference type="InterPro" id="IPR036396">
    <property type="entry name" value="Cyt_P450_sf"/>
</dbReference>
<dbReference type="GO" id="GO:0004497">
    <property type="term" value="F:monooxygenase activity"/>
    <property type="evidence" value="ECO:0007669"/>
    <property type="project" value="InterPro"/>
</dbReference>
<reference evidence="3" key="1">
    <citation type="submission" date="2021-05" db="EMBL/GenBank/DDBJ databases">
        <title>The genome of the haptophyte Pavlova lutheri (Diacronema luteri, Pavlovales) - a model for lipid biosynthesis in eukaryotic algae.</title>
        <authorList>
            <person name="Hulatt C.J."/>
            <person name="Posewitz M.C."/>
        </authorList>
    </citation>
    <scope>NUCLEOTIDE SEQUENCE</scope>
    <source>
        <strain evidence="3">NIVA-4/92</strain>
    </source>
</reference>
<name>A0A8J5XFX7_DIALT</name>
<dbReference type="InterPro" id="IPR050121">
    <property type="entry name" value="Cytochrome_P450_monoxygenase"/>
</dbReference>
<keyword evidence="2" id="KW-0812">Transmembrane</keyword>
<gene>
    <name evidence="3" type="ORF">KFE25_004087</name>
</gene>
<dbReference type="PANTHER" id="PTHR24305:SF166">
    <property type="entry name" value="CYTOCHROME P450 12A4, MITOCHONDRIAL-RELATED"/>
    <property type="match status" value="1"/>
</dbReference>
<dbReference type="GO" id="GO:0020037">
    <property type="term" value="F:heme binding"/>
    <property type="evidence" value="ECO:0007669"/>
    <property type="project" value="InterPro"/>
</dbReference>
<evidence type="ECO:0000256" key="1">
    <source>
        <dbReference type="ARBA" id="ARBA00010617"/>
    </source>
</evidence>
<keyword evidence="4" id="KW-1185">Reference proteome</keyword>
<dbReference type="GO" id="GO:0005506">
    <property type="term" value="F:iron ion binding"/>
    <property type="evidence" value="ECO:0007669"/>
    <property type="project" value="InterPro"/>
</dbReference>
<evidence type="ECO:0008006" key="5">
    <source>
        <dbReference type="Google" id="ProtNLM"/>
    </source>
</evidence>
<keyword evidence="2" id="KW-0472">Membrane</keyword>
<dbReference type="GO" id="GO:0016705">
    <property type="term" value="F:oxidoreductase activity, acting on paired donors, with incorporation or reduction of molecular oxygen"/>
    <property type="evidence" value="ECO:0007669"/>
    <property type="project" value="InterPro"/>
</dbReference>
<sequence length="561" mass="60701">MLTPALVRQTTSLWTFAKLALAWIIGILLAPLTLPFVLVWYVLAPFVLSTQKKNLTTLEARMRALHPLTGGVSEAYWGSLVASMTVPIVGIDQPENAPNTWRYLASLPLLLPVVLVPVAAATFSADLFTYIARSAAAAQFARFPRGAGTVASWRNTFMFPVLLIANAGARVVAYTYELTAFRAGAGMREGLNYWFHGNGLWTGSHDEVDAMLRSSQQRGPVRAGFFLIAPDIFASRILLFLSNIGRDSEWAAVRSQAHKMLFVPSSARLADLERRVRADWSPLAPPTAADLKDATCTVRLVTKCVFYALFGKWLDDADTEVLTGWRTMAATFVMPRATQRLLLNHGVEQLGTLRINSLGVVRKHKLEVFFAEFNEGLGKWRRTHLADLVDEIMFAVGFAGVGGTSAAVASMGSFLAAEQSADGGAHGVDFDGRSAADMHALYAKDPQAFIMEACRLSSPVGTFTTLLPETTPFATLGAVPAGTPVSGVLNMANRDPAVFPNPTRFDPSRAELSKAVTWNGQAFGPNEVSYPRICPGRNLSVAIIKAIVNVALSSEKMAPAP</sequence>
<dbReference type="InterPro" id="IPR001128">
    <property type="entry name" value="Cyt_P450"/>
</dbReference>
<comment type="caution">
    <text evidence="3">The sequence shown here is derived from an EMBL/GenBank/DDBJ whole genome shotgun (WGS) entry which is preliminary data.</text>
</comment>
<comment type="similarity">
    <text evidence="1">Belongs to the cytochrome P450 family.</text>
</comment>
<keyword evidence="2" id="KW-1133">Transmembrane helix</keyword>
<organism evidence="3 4">
    <name type="scientific">Diacronema lutheri</name>
    <name type="common">Unicellular marine alga</name>
    <name type="synonym">Monochrysis lutheri</name>
    <dbReference type="NCBI Taxonomy" id="2081491"/>
    <lineage>
        <taxon>Eukaryota</taxon>
        <taxon>Haptista</taxon>
        <taxon>Haptophyta</taxon>
        <taxon>Pavlovophyceae</taxon>
        <taxon>Pavlovales</taxon>
        <taxon>Pavlovaceae</taxon>
        <taxon>Diacronema</taxon>
    </lineage>
</organism>
<proteinExistence type="inferred from homology"/>
<dbReference type="SUPFAM" id="SSF48264">
    <property type="entry name" value="Cytochrome P450"/>
    <property type="match status" value="1"/>
</dbReference>
<evidence type="ECO:0000313" key="4">
    <source>
        <dbReference type="Proteomes" id="UP000751190"/>
    </source>
</evidence>
<accession>A0A8J5XFX7</accession>
<dbReference type="PANTHER" id="PTHR24305">
    <property type="entry name" value="CYTOCHROME P450"/>
    <property type="match status" value="1"/>
</dbReference>
<dbReference type="Gene3D" id="1.10.630.10">
    <property type="entry name" value="Cytochrome P450"/>
    <property type="match status" value="1"/>
</dbReference>
<protein>
    <recommendedName>
        <fullName evidence="5">Cytochrome P450</fullName>
    </recommendedName>
</protein>
<evidence type="ECO:0000256" key="2">
    <source>
        <dbReference type="SAM" id="Phobius"/>
    </source>
</evidence>
<evidence type="ECO:0000313" key="3">
    <source>
        <dbReference type="EMBL" id="KAG8463814.1"/>
    </source>
</evidence>
<dbReference type="EMBL" id="JAGTXO010000015">
    <property type="protein sequence ID" value="KAG8463814.1"/>
    <property type="molecule type" value="Genomic_DNA"/>
</dbReference>
<feature type="transmembrane region" description="Helical" evidence="2">
    <location>
        <begin position="20"/>
        <end position="43"/>
    </location>
</feature>
<dbReference type="Proteomes" id="UP000751190">
    <property type="component" value="Unassembled WGS sequence"/>
</dbReference>